<dbReference type="EMBL" id="BARU01034437">
    <property type="protein sequence ID" value="GAH63748.1"/>
    <property type="molecule type" value="Genomic_DNA"/>
</dbReference>
<name>X1J1U0_9ZZZZ</name>
<dbReference type="AlphaFoldDB" id="X1J1U0"/>
<organism evidence="1">
    <name type="scientific">marine sediment metagenome</name>
    <dbReference type="NCBI Taxonomy" id="412755"/>
    <lineage>
        <taxon>unclassified sequences</taxon>
        <taxon>metagenomes</taxon>
        <taxon>ecological metagenomes</taxon>
    </lineage>
</organism>
<sequence>LRQSNCIRWDADIRQDGGVEEREKAGSSALWRSVFPELQEIPEQ</sequence>
<feature type="non-terminal residue" evidence="1">
    <location>
        <position position="1"/>
    </location>
</feature>
<reference evidence="1" key="1">
    <citation type="journal article" date="2014" name="Front. Microbiol.">
        <title>High frequency of phylogenetically diverse reductive dehalogenase-homologous genes in deep subseafloor sedimentary metagenomes.</title>
        <authorList>
            <person name="Kawai M."/>
            <person name="Futagami T."/>
            <person name="Toyoda A."/>
            <person name="Takaki Y."/>
            <person name="Nishi S."/>
            <person name="Hori S."/>
            <person name="Arai W."/>
            <person name="Tsubouchi T."/>
            <person name="Morono Y."/>
            <person name="Uchiyama I."/>
            <person name="Ito T."/>
            <person name="Fujiyama A."/>
            <person name="Inagaki F."/>
            <person name="Takami H."/>
        </authorList>
    </citation>
    <scope>NUCLEOTIDE SEQUENCE</scope>
    <source>
        <strain evidence="1">Expedition CK06-06</strain>
    </source>
</reference>
<evidence type="ECO:0000313" key="1">
    <source>
        <dbReference type="EMBL" id="GAH63748.1"/>
    </source>
</evidence>
<accession>X1J1U0</accession>
<gene>
    <name evidence="1" type="ORF">S03H2_54063</name>
</gene>
<protein>
    <submittedName>
        <fullName evidence="1">Uncharacterized protein</fullName>
    </submittedName>
</protein>
<comment type="caution">
    <text evidence="1">The sequence shown here is derived from an EMBL/GenBank/DDBJ whole genome shotgun (WGS) entry which is preliminary data.</text>
</comment>
<proteinExistence type="predicted"/>